<protein>
    <submittedName>
        <fullName evidence="1">Uncharacterized protein</fullName>
    </submittedName>
</protein>
<dbReference type="EMBL" id="MFFB01000004">
    <property type="protein sequence ID" value="OGE96435.1"/>
    <property type="molecule type" value="Genomic_DNA"/>
</dbReference>
<reference evidence="1 2" key="1">
    <citation type="journal article" date="2016" name="Nat. Commun.">
        <title>Thousands of microbial genomes shed light on interconnected biogeochemical processes in an aquifer system.</title>
        <authorList>
            <person name="Anantharaman K."/>
            <person name="Brown C.T."/>
            <person name="Hug L.A."/>
            <person name="Sharon I."/>
            <person name="Castelle C.J."/>
            <person name="Probst A.J."/>
            <person name="Thomas B.C."/>
            <person name="Singh A."/>
            <person name="Wilkins M.J."/>
            <person name="Karaoz U."/>
            <person name="Brodie E.L."/>
            <person name="Williams K.H."/>
            <person name="Hubbard S.S."/>
            <person name="Banfield J.F."/>
        </authorList>
    </citation>
    <scope>NUCLEOTIDE SEQUENCE [LARGE SCALE GENOMIC DNA]</scope>
</reference>
<dbReference type="AlphaFoldDB" id="A0A1F5Q2K3"/>
<evidence type="ECO:0000313" key="2">
    <source>
        <dbReference type="Proteomes" id="UP000177281"/>
    </source>
</evidence>
<evidence type="ECO:0000313" key="1">
    <source>
        <dbReference type="EMBL" id="OGE96435.1"/>
    </source>
</evidence>
<comment type="caution">
    <text evidence="1">The sequence shown here is derived from an EMBL/GenBank/DDBJ whole genome shotgun (WGS) entry which is preliminary data.</text>
</comment>
<dbReference type="STRING" id="1817841.A3B10_04560"/>
<proteinExistence type="predicted"/>
<name>A0A1F5Q2K3_9BACT</name>
<sequence length="109" mass="13030">MDPIVIEKKEELDKGWRFIVEVGTHEETQVGFAVTIDKDYWQELTLGKFPPERLLRESLRFLLLKQSRNAIVRDLGNDFSLRNIQTLFYSYERRMKMALFGTEYPKKQE</sequence>
<accession>A0A1F5Q2K3</accession>
<gene>
    <name evidence="1" type="ORF">A3B10_04560</name>
</gene>
<organism evidence="1 2">
    <name type="scientific">Candidatus Doudnabacteria bacterium RIFCSPLOWO2_01_FULL_44_21</name>
    <dbReference type="NCBI Taxonomy" id="1817841"/>
    <lineage>
        <taxon>Bacteria</taxon>
        <taxon>Candidatus Doudnaibacteriota</taxon>
    </lineage>
</organism>
<dbReference type="Proteomes" id="UP000177281">
    <property type="component" value="Unassembled WGS sequence"/>
</dbReference>